<accession>A0AAV2HVA9</accession>
<reference evidence="1 2" key="1">
    <citation type="submission" date="2024-04" db="EMBL/GenBank/DDBJ databases">
        <authorList>
            <consortium name="Genoscope - CEA"/>
            <person name="William W."/>
        </authorList>
    </citation>
    <scope>NUCLEOTIDE SEQUENCE [LARGE SCALE GENOMIC DNA]</scope>
</reference>
<dbReference type="Proteomes" id="UP001497497">
    <property type="component" value="Unassembled WGS sequence"/>
</dbReference>
<dbReference type="EMBL" id="CAXITT010000285">
    <property type="protein sequence ID" value="CAL1538104.1"/>
    <property type="molecule type" value="Genomic_DNA"/>
</dbReference>
<organism evidence="1 2">
    <name type="scientific">Lymnaea stagnalis</name>
    <name type="common">Great pond snail</name>
    <name type="synonym">Helix stagnalis</name>
    <dbReference type="NCBI Taxonomy" id="6523"/>
    <lineage>
        <taxon>Eukaryota</taxon>
        <taxon>Metazoa</taxon>
        <taxon>Spiralia</taxon>
        <taxon>Lophotrochozoa</taxon>
        <taxon>Mollusca</taxon>
        <taxon>Gastropoda</taxon>
        <taxon>Heterobranchia</taxon>
        <taxon>Euthyneura</taxon>
        <taxon>Panpulmonata</taxon>
        <taxon>Hygrophila</taxon>
        <taxon>Lymnaeoidea</taxon>
        <taxon>Lymnaeidae</taxon>
        <taxon>Lymnaea</taxon>
    </lineage>
</organism>
<sequence length="181" mass="20682">MNCINMSTSHDIRMEPQSDVLDLAQETRKLQGCHECEVNFGTEADIHQHKTRCTKNPGHQQFIPVNDFTISHLPARYQDAQLVDVIQLISRLTALLTVSHISNDRPEFFPFTDIPYPFFKSRGSHNFSRTGSGRCVDFYKRTVVNNEPCKCKVCRTSGTPVMTWDAIVIHTATHVVFDEKE</sequence>
<gene>
    <name evidence="1" type="ORF">GSLYS_00011925001</name>
</gene>
<evidence type="ECO:0008006" key="3">
    <source>
        <dbReference type="Google" id="ProtNLM"/>
    </source>
</evidence>
<name>A0AAV2HVA9_LYMST</name>
<comment type="caution">
    <text evidence="1">The sequence shown here is derived from an EMBL/GenBank/DDBJ whole genome shotgun (WGS) entry which is preliminary data.</text>
</comment>
<keyword evidence="2" id="KW-1185">Reference proteome</keyword>
<feature type="non-terminal residue" evidence="1">
    <location>
        <position position="181"/>
    </location>
</feature>
<evidence type="ECO:0000313" key="1">
    <source>
        <dbReference type="EMBL" id="CAL1538104.1"/>
    </source>
</evidence>
<protein>
    <recommendedName>
        <fullName evidence="3">C2H2-type domain-containing protein</fullName>
    </recommendedName>
</protein>
<evidence type="ECO:0000313" key="2">
    <source>
        <dbReference type="Proteomes" id="UP001497497"/>
    </source>
</evidence>
<dbReference type="AlphaFoldDB" id="A0AAV2HVA9"/>
<proteinExistence type="predicted"/>